<feature type="chain" id="PRO_5002733946" evidence="1">
    <location>
        <begin position="26"/>
        <end position="132"/>
    </location>
</feature>
<keyword evidence="1" id="KW-0732">Signal</keyword>
<organism evidence="2 3">
    <name type="scientific">Hoeflea phototrophica (strain DSM 17068 / NCIMB 14078 / DFL-43)</name>
    <dbReference type="NCBI Taxonomy" id="411684"/>
    <lineage>
        <taxon>Bacteria</taxon>
        <taxon>Pseudomonadati</taxon>
        <taxon>Pseudomonadota</taxon>
        <taxon>Alphaproteobacteria</taxon>
        <taxon>Hyphomicrobiales</taxon>
        <taxon>Rhizobiaceae</taxon>
        <taxon>Hoeflea</taxon>
    </lineage>
</organism>
<evidence type="ECO:0000256" key="1">
    <source>
        <dbReference type="SAM" id="SignalP"/>
    </source>
</evidence>
<feature type="signal peptide" evidence="1">
    <location>
        <begin position="1"/>
        <end position="25"/>
    </location>
</feature>
<accession>A9DE70</accession>
<dbReference type="OrthoDB" id="8453806at2"/>
<dbReference type="Proteomes" id="UP000004291">
    <property type="component" value="Chromosome"/>
</dbReference>
<dbReference type="EMBL" id="ABIA03000004">
    <property type="protein sequence ID" value="EDQ31976.1"/>
    <property type="molecule type" value="Genomic_DNA"/>
</dbReference>
<name>A9DE70_HOEPD</name>
<comment type="caution">
    <text evidence="2">The sequence shown here is derived from an EMBL/GenBank/DDBJ whole genome shotgun (WGS) entry which is preliminary data.</text>
</comment>
<dbReference type="STRING" id="411684.HPDFL43_13465"/>
<reference evidence="2 3" key="2">
    <citation type="submission" date="2012-06" db="EMBL/GenBank/DDBJ databases">
        <authorList>
            <person name="Fiebig A."/>
        </authorList>
    </citation>
    <scope>NUCLEOTIDE SEQUENCE [LARGE SCALE GENOMIC DNA]</scope>
    <source>
        <strain evidence="2 3">DFL-43</strain>
    </source>
</reference>
<keyword evidence="3" id="KW-1185">Reference proteome</keyword>
<evidence type="ECO:0000313" key="2">
    <source>
        <dbReference type="EMBL" id="EDQ31976.1"/>
    </source>
</evidence>
<dbReference type="HOGENOM" id="CLU_133222_1_0_5"/>
<sequence>MNTMFRNALAAIVVATAGFAASAPAATAGDVGFSLSIGGGGSGFMIHDRDHRGGWDRHHRGGWDRFEGRRGYDRGFCKPHRALKKARHMGVRRADIVRAGYRRVVIEGFKHHRPVRVVFANEHRCPVIAVRR</sequence>
<gene>
    <name evidence="2" type="ORF">HPDFL43_13465</name>
</gene>
<evidence type="ECO:0000313" key="3">
    <source>
        <dbReference type="Proteomes" id="UP000004291"/>
    </source>
</evidence>
<reference evidence="2 3" key="1">
    <citation type="submission" date="2007-10" db="EMBL/GenBank/DDBJ databases">
        <authorList>
            <person name="Wagner-Dobler I."/>
            <person name="Ferriera S."/>
            <person name="Johnson J."/>
            <person name="Kravitz S."/>
            <person name="Beeson K."/>
            <person name="Sutton G."/>
            <person name="Rogers Y.-H."/>
            <person name="Friedman R."/>
            <person name="Frazier M."/>
            <person name="Venter J.C."/>
        </authorList>
    </citation>
    <scope>NUCLEOTIDE SEQUENCE [LARGE SCALE GENOMIC DNA]</scope>
    <source>
        <strain evidence="2 3">DFL-43</strain>
    </source>
</reference>
<dbReference type="AlphaFoldDB" id="A9DE70"/>
<protein>
    <submittedName>
        <fullName evidence="2">Uncharacterized protein</fullName>
    </submittedName>
</protein>
<proteinExistence type="predicted"/>
<dbReference type="RefSeq" id="WP_007198455.1">
    <property type="nucleotide sequence ID" value="NZ_CM002917.1"/>
</dbReference>